<dbReference type="InterPro" id="IPR051675">
    <property type="entry name" value="Endo/Exo/Phosphatase_dom_1"/>
</dbReference>
<dbReference type="SUPFAM" id="SSF47781">
    <property type="entry name" value="RuvA domain 2-like"/>
    <property type="match status" value="1"/>
</dbReference>
<sequence>MFDEKNLTLNVYDTDAAGKPVDYSVTTMRQPKENCLSVKISIRESLQVERLRVKMQGTKPYTEHAEALLEVVEGEYGYQLVQPKPALVNINTADIAELTTLEGIGETKAQAIIDYRTENGPFEAVEGMLNVSGIGDSLFTSIQSYITV</sequence>
<dbReference type="EMBL" id="JABEVU030000001">
    <property type="protein sequence ID" value="MDB0581392.1"/>
    <property type="molecule type" value="Genomic_DNA"/>
</dbReference>
<dbReference type="InterPro" id="IPR010994">
    <property type="entry name" value="RuvA_2-like"/>
</dbReference>
<dbReference type="Pfam" id="PF12836">
    <property type="entry name" value="HHH_3"/>
    <property type="match status" value="1"/>
</dbReference>
<dbReference type="RefSeq" id="WP_052443776.1">
    <property type="nucleotide sequence ID" value="NZ_JABEVU030000001.1"/>
</dbReference>
<dbReference type="PANTHER" id="PTHR21180">
    <property type="entry name" value="ENDONUCLEASE/EXONUCLEASE/PHOSPHATASE FAMILY DOMAIN-CONTAINING PROTEIN 1"/>
    <property type="match status" value="1"/>
</dbReference>
<dbReference type="GeneID" id="77846132"/>
<comment type="caution">
    <text evidence="1">The sequence shown here is derived from an EMBL/GenBank/DDBJ whole genome shotgun (WGS) entry which is preliminary data.</text>
</comment>
<reference evidence="1 2" key="2">
    <citation type="submission" date="2022-12" db="EMBL/GenBank/DDBJ databases">
        <title>Genome analysis and biological profiling of marine Salinicoccus roseus MOSEL-ME25.</title>
        <authorList>
            <person name="Mirza F.T."/>
            <person name="Xie Y."/>
            <person name="Shinwari Z.K."/>
        </authorList>
    </citation>
    <scope>NUCLEOTIDE SEQUENCE [LARGE SCALE GENOMIC DNA]</scope>
    <source>
        <strain evidence="1 2">MOSEL-ME25</strain>
    </source>
</reference>
<evidence type="ECO:0000313" key="1">
    <source>
        <dbReference type="EMBL" id="MDB0581392.1"/>
    </source>
</evidence>
<proteinExistence type="predicted"/>
<keyword evidence="1" id="KW-0238">DNA-binding</keyword>
<dbReference type="PANTHER" id="PTHR21180:SF32">
    <property type="entry name" value="ENDONUCLEASE_EXONUCLEASE_PHOSPHATASE FAMILY DOMAIN-CONTAINING PROTEIN 1"/>
    <property type="match status" value="1"/>
</dbReference>
<dbReference type="Gene3D" id="1.10.150.280">
    <property type="entry name" value="AF1531-like domain"/>
    <property type="match status" value="1"/>
</dbReference>
<keyword evidence="2" id="KW-1185">Reference proteome</keyword>
<organism evidence="1 2">
    <name type="scientific">Salinicoccus roseus</name>
    <dbReference type="NCBI Taxonomy" id="45670"/>
    <lineage>
        <taxon>Bacteria</taxon>
        <taxon>Bacillati</taxon>
        <taxon>Bacillota</taxon>
        <taxon>Bacilli</taxon>
        <taxon>Bacillales</taxon>
        <taxon>Staphylococcaceae</taxon>
        <taxon>Salinicoccus</taxon>
    </lineage>
</organism>
<protein>
    <submittedName>
        <fullName evidence="1">ComEA family DNA-binding protein</fullName>
    </submittedName>
</protein>
<dbReference type="InterPro" id="IPR004509">
    <property type="entry name" value="Competence_ComEA_HhH"/>
</dbReference>
<reference evidence="2" key="1">
    <citation type="submission" date="2020-04" db="EMBL/GenBank/DDBJ databases">
        <title>Genome analysis and biological profiling of marine Cellulosimicrobium funkei MOSEL-ME6.</title>
        <authorList>
            <person name="Tanveer F."/>
            <person name="Xie Y."/>
            <person name="Shinwari Z.K."/>
        </authorList>
    </citation>
    <scope>NUCLEOTIDE SEQUENCE [LARGE SCALE GENOMIC DNA]</scope>
    <source>
        <strain evidence="2">MOSEL-ME25</strain>
    </source>
</reference>
<gene>
    <name evidence="1" type="ORF">F7P68_0012735</name>
</gene>
<dbReference type="GO" id="GO:0003677">
    <property type="term" value="F:DNA binding"/>
    <property type="evidence" value="ECO:0007669"/>
    <property type="project" value="UniProtKB-KW"/>
</dbReference>
<dbReference type="Proteomes" id="UP000527860">
    <property type="component" value="Unassembled WGS sequence"/>
</dbReference>
<evidence type="ECO:0000313" key="2">
    <source>
        <dbReference type="Proteomes" id="UP000527860"/>
    </source>
</evidence>
<dbReference type="NCBIfam" id="TIGR00426">
    <property type="entry name" value="competence protein ComEA helix-hairpin-helix repeat region"/>
    <property type="match status" value="1"/>
</dbReference>
<name>A0ABT4YL03_9STAP</name>
<accession>A0ABT4YL03</accession>